<dbReference type="GO" id="GO:0005886">
    <property type="term" value="C:plasma membrane"/>
    <property type="evidence" value="ECO:0007669"/>
    <property type="project" value="UniProtKB-SubCell"/>
</dbReference>
<evidence type="ECO:0000256" key="12">
    <source>
        <dbReference type="ARBA" id="ARBA00023319"/>
    </source>
</evidence>
<evidence type="ECO:0008006" key="16">
    <source>
        <dbReference type="Google" id="ProtNLM"/>
    </source>
</evidence>
<evidence type="ECO:0000256" key="11">
    <source>
        <dbReference type="ARBA" id="ARBA00023180"/>
    </source>
</evidence>
<evidence type="ECO:0000256" key="9">
    <source>
        <dbReference type="ARBA" id="ARBA00023157"/>
    </source>
</evidence>
<evidence type="ECO:0000256" key="8">
    <source>
        <dbReference type="ARBA" id="ARBA00023136"/>
    </source>
</evidence>
<evidence type="ECO:0000256" key="1">
    <source>
        <dbReference type="ARBA" id="ARBA00004251"/>
    </source>
</evidence>
<protein>
    <recommendedName>
        <fullName evidence="16">Triggering receptor expressed on myeloid cells 1</fullName>
    </recommendedName>
</protein>
<dbReference type="SUPFAM" id="SSF48726">
    <property type="entry name" value="Immunoglobulin"/>
    <property type="match status" value="1"/>
</dbReference>
<keyword evidence="11" id="KW-0325">Glycoprotein</keyword>
<dbReference type="InterPro" id="IPR036179">
    <property type="entry name" value="Ig-like_dom_sf"/>
</dbReference>
<name>A0A8C3VY80_9CETA</name>
<dbReference type="PANTHER" id="PTHR19357">
    <property type="entry name" value="TRIGGERING RECEPTOR EXPRESSED ON MYELOID CELLS 1"/>
    <property type="match status" value="1"/>
</dbReference>
<keyword evidence="6 13" id="KW-1133">Transmembrane helix</keyword>
<evidence type="ECO:0000313" key="15">
    <source>
        <dbReference type="Proteomes" id="UP000694540"/>
    </source>
</evidence>
<evidence type="ECO:0000313" key="14">
    <source>
        <dbReference type="Ensembl" id="ENSCWAP00000005868.1"/>
    </source>
</evidence>
<dbReference type="GeneTree" id="ENSGT00470000042299"/>
<dbReference type="Gene3D" id="2.60.40.10">
    <property type="entry name" value="Immunoglobulins"/>
    <property type="match status" value="1"/>
</dbReference>
<evidence type="ECO:0000256" key="13">
    <source>
        <dbReference type="SAM" id="Phobius"/>
    </source>
</evidence>
<keyword evidence="15" id="KW-1185">Reference proteome</keyword>
<dbReference type="AlphaFoldDB" id="A0A8C3VY80"/>
<keyword evidence="9" id="KW-1015">Disulfide bond</keyword>
<keyword evidence="8 13" id="KW-0472">Membrane</keyword>
<evidence type="ECO:0000256" key="10">
    <source>
        <dbReference type="ARBA" id="ARBA00023170"/>
    </source>
</evidence>
<keyword evidence="5" id="KW-0391">Immunity</keyword>
<dbReference type="GO" id="GO:0070945">
    <property type="term" value="P:neutrophil-mediated killing of gram-negative bacterium"/>
    <property type="evidence" value="ECO:0007669"/>
    <property type="project" value="TreeGrafter"/>
</dbReference>
<dbReference type="Ensembl" id="ENSCWAT00000006343.1">
    <property type="protein sequence ID" value="ENSCWAP00000005868.1"/>
    <property type="gene ID" value="ENSCWAG00000004526.1"/>
</dbReference>
<dbReference type="GO" id="GO:0030593">
    <property type="term" value="P:neutrophil chemotaxis"/>
    <property type="evidence" value="ECO:0007669"/>
    <property type="project" value="TreeGrafter"/>
</dbReference>
<proteinExistence type="predicted"/>
<evidence type="ECO:0000256" key="4">
    <source>
        <dbReference type="ARBA" id="ARBA00022729"/>
    </source>
</evidence>
<evidence type="ECO:0000256" key="5">
    <source>
        <dbReference type="ARBA" id="ARBA00022859"/>
    </source>
</evidence>
<reference evidence="14" key="2">
    <citation type="submission" date="2025-09" db="UniProtKB">
        <authorList>
            <consortium name="Ensembl"/>
        </authorList>
    </citation>
    <scope>IDENTIFICATION</scope>
</reference>
<evidence type="ECO:0000256" key="2">
    <source>
        <dbReference type="ARBA" id="ARBA00022475"/>
    </source>
</evidence>
<sequence length="228" mass="25390">RDKLFLPEPKSDSLLTEIQAASEQLYCPITVGTYSNSREARQKLDRTGKFQSLAITDRVVGQFSQVQVGKHILRDEPSAGMLIVQVIDVQAEDSGLYRCVIYQPPKAPITLFYPVRLVVNNSLIALYHSFCLALVYASAETPSQSWIPTTTLPPSTTTNQLHPRPRTMRTVTQFFTEFTTSFSSPGLEVTLINMTDVTSIILPVVCGLLSKSLVFVVLFTVTRRSFTP</sequence>
<keyword evidence="7" id="KW-1064">Adaptive immunity</keyword>
<dbReference type="InterPro" id="IPR013783">
    <property type="entry name" value="Ig-like_fold"/>
</dbReference>
<organism evidence="14 15">
    <name type="scientific">Catagonus wagneri</name>
    <name type="common">Chacoan peccary</name>
    <dbReference type="NCBI Taxonomy" id="51154"/>
    <lineage>
        <taxon>Eukaryota</taxon>
        <taxon>Metazoa</taxon>
        <taxon>Chordata</taxon>
        <taxon>Craniata</taxon>
        <taxon>Vertebrata</taxon>
        <taxon>Euteleostomi</taxon>
        <taxon>Mammalia</taxon>
        <taxon>Eutheria</taxon>
        <taxon>Laurasiatheria</taxon>
        <taxon>Artiodactyla</taxon>
        <taxon>Suina</taxon>
        <taxon>Tayassuidae</taxon>
        <taxon>Catagonus</taxon>
    </lineage>
</organism>
<evidence type="ECO:0000256" key="3">
    <source>
        <dbReference type="ARBA" id="ARBA00022692"/>
    </source>
</evidence>
<comment type="subcellular location">
    <subcellularLocation>
        <location evidence="1">Cell membrane</location>
        <topology evidence="1">Single-pass type I membrane protein</topology>
    </subcellularLocation>
</comment>
<keyword evidence="2" id="KW-1003">Cell membrane</keyword>
<keyword evidence="4" id="KW-0732">Signal</keyword>
<accession>A0A8C3VY80</accession>
<dbReference type="PANTHER" id="PTHR19357:SF0">
    <property type="entry name" value="TRIGGERING RECEPTOR EXPRESSED ON MYELOID CELLS 1"/>
    <property type="match status" value="1"/>
</dbReference>
<keyword evidence="3 13" id="KW-0812">Transmembrane</keyword>
<evidence type="ECO:0000256" key="7">
    <source>
        <dbReference type="ARBA" id="ARBA00023130"/>
    </source>
</evidence>
<dbReference type="GO" id="GO:0002250">
    <property type="term" value="P:adaptive immune response"/>
    <property type="evidence" value="ECO:0007669"/>
    <property type="project" value="UniProtKB-KW"/>
</dbReference>
<feature type="transmembrane region" description="Helical" evidence="13">
    <location>
        <begin position="200"/>
        <end position="221"/>
    </location>
</feature>
<evidence type="ECO:0000256" key="6">
    <source>
        <dbReference type="ARBA" id="ARBA00022989"/>
    </source>
</evidence>
<keyword evidence="12" id="KW-0393">Immunoglobulin domain</keyword>
<dbReference type="Proteomes" id="UP000694540">
    <property type="component" value="Unplaced"/>
</dbReference>
<reference evidence="14" key="1">
    <citation type="submission" date="2025-08" db="UniProtKB">
        <authorList>
            <consortium name="Ensembl"/>
        </authorList>
    </citation>
    <scope>IDENTIFICATION</scope>
</reference>
<keyword evidence="10" id="KW-0675">Receptor</keyword>